<dbReference type="PANTHER" id="PTHR11157">
    <property type="entry name" value="FATTY ACID ACYL TRANSFERASE-RELATED"/>
    <property type="match status" value="1"/>
</dbReference>
<reference evidence="11" key="1">
    <citation type="submission" date="2022-12" db="EMBL/GenBank/DDBJ databases">
        <authorList>
            <person name="Petersen C."/>
        </authorList>
    </citation>
    <scope>NUCLEOTIDE SEQUENCE</scope>
    <source>
        <strain evidence="11">IBT 16125</strain>
    </source>
</reference>
<evidence type="ECO:0000256" key="1">
    <source>
        <dbReference type="ARBA" id="ARBA00004141"/>
    </source>
</evidence>
<dbReference type="InterPro" id="IPR002076">
    <property type="entry name" value="ELO_fam"/>
</dbReference>
<feature type="transmembrane region" description="Helical" evidence="10">
    <location>
        <begin position="103"/>
        <end position="127"/>
    </location>
</feature>
<evidence type="ECO:0000256" key="10">
    <source>
        <dbReference type="RuleBase" id="RU361115"/>
    </source>
</evidence>
<keyword evidence="5 10" id="KW-0276">Fatty acid metabolism</keyword>
<comment type="subcellular location">
    <subcellularLocation>
        <location evidence="1">Membrane</location>
        <topology evidence="1">Multi-pass membrane protein</topology>
    </subcellularLocation>
</comment>
<evidence type="ECO:0000256" key="4">
    <source>
        <dbReference type="ARBA" id="ARBA00022692"/>
    </source>
</evidence>
<evidence type="ECO:0000313" key="11">
    <source>
        <dbReference type="EMBL" id="KAJ5444013.1"/>
    </source>
</evidence>
<feature type="transmembrane region" description="Helical" evidence="10">
    <location>
        <begin position="57"/>
        <end position="82"/>
    </location>
</feature>
<dbReference type="GO" id="GO:0005789">
    <property type="term" value="C:endoplasmic reticulum membrane"/>
    <property type="evidence" value="ECO:0007669"/>
    <property type="project" value="TreeGrafter"/>
</dbReference>
<name>A0AAD6G1A2_9EURO</name>
<dbReference type="GO" id="GO:0009922">
    <property type="term" value="F:fatty acid elongase activity"/>
    <property type="evidence" value="ECO:0007669"/>
    <property type="project" value="InterPro"/>
</dbReference>
<evidence type="ECO:0000256" key="3">
    <source>
        <dbReference type="ARBA" id="ARBA00022679"/>
    </source>
</evidence>
<evidence type="ECO:0000256" key="7">
    <source>
        <dbReference type="ARBA" id="ARBA00023098"/>
    </source>
</evidence>
<evidence type="ECO:0000256" key="9">
    <source>
        <dbReference type="ARBA" id="ARBA00023160"/>
    </source>
</evidence>
<dbReference type="GeneID" id="81601510"/>
<reference evidence="11" key="2">
    <citation type="journal article" date="2023" name="IMA Fungus">
        <title>Comparative genomic study of the Penicillium genus elucidates a diverse pangenome and 15 lateral gene transfer events.</title>
        <authorList>
            <person name="Petersen C."/>
            <person name="Sorensen T."/>
            <person name="Nielsen M.R."/>
            <person name="Sondergaard T.E."/>
            <person name="Sorensen J.L."/>
            <person name="Fitzpatrick D.A."/>
            <person name="Frisvad J.C."/>
            <person name="Nielsen K.L."/>
        </authorList>
    </citation>
    <scope>NUCLEOTIDE SEQUENCE</scope>
    <source>
        <strain evidence="11">IBT 16125</strain>
    </source>
</reference>
<organism evidence="11 12">
    <name type="scientific">Penicillium daleae</name>
    <dbReference type="NCBI Taxonomy" id="63821"/>
    <lineage>
        <taxon>Eukaryota</taxon>
        <taxon>Fungi</taxon>
        <taxon>Dikarya</taxon>
        <taxon>Ascomycota</taxon>
        <taxon>Pezizomycotina</taxon>
        <taxon>Eurotiomycetes</taxon>
        <taxon>Eurotiomycetidae</taxon>
        <taxon>Eurotiales</taxon>
        <taxon>Aspergillaceae</taxon>
        <taxon>Penicillium</taxon>
    </lineage>
</organism>
<dbReference type="GO" id="GO:0034625">
    <property type="term" value="P:fatty acid elongation, monounsaturated fatty acid"/>
    <property type="evidence" value="ECO:0007669"/>
    <property type="project" value="TreeGrafter"/>
</dbReference>
<gene>
    <name evidence="11" type="ORF">N7458_007885</name>
</gene>
<dbReference type="AlphaFoldDB" id="A0AAD6G1A2"/>
<dbReference type="Pfam" id="PF01151">
    <property type="entry name" value="ELO"/>
    <property type="match status" value="1"/>
</dbReference>
<keyword evidence="3 10" id="KW-0808">Transferase</keyword>
<dbReference type="GO" id="GO:0019367">
    <property type="term" value="P:fatty acid elongation, saturated fatty acid"/>
    <property type="evidence" value="ECO:0007669"/>
    <property type="project" value="TreeGrafter"/>
</dbReference>
<keyword evidence="7 10" id="KW-0443">Lipid metabolism</keyword>
<dbReference type="PANTHER" id="PTHR11157:SF169">
    <property type="entry name" value="ELONGATION OF FATTY ACIDS PROTEIN"/>
    <property type="match status" value="1"/>
</dbReference>
<proteinExistence type="inferred from homology"/>
<evidence type="ECO:0000256" key="6">
    <source>
        <dbReference type="ARBA" id="ARBA00022989"/>
    </source>
</evidence>
<dbReference type="GO" id="GO:0042761">
    <property type="term" value="P:very long-chain fatty acid biosynthetic process"/>
    <property type="evidence" value="ECO:0007669"/>
    <property type="project" value="TreeGrafter"/>
</dbReference>
<comment type="catalytic activity">
    <reaction evidence="10">
        <text>an acyl-CoA + malonyl-CoA + H(+) = a 3-oxoacyl-CoA + CO2 + CoA</text>
        <dbReference type="Rhea" id="RHEA:50252"/>
        <dbReference type="ChEBI" id="CHEBI:15378"/>
        <dbReference type="ChEBI" id="CHEBI:16526"/>
        <dbReference type="ChEBI" id="CHEBI:57287"/>
        <dbReference type="ChEBI" id="CHEBI:57384"/>
        <dbReference type="ChEBI" id="CHEBI:58342"/>
        <dbReference type="ChEBI" id="CHEBI:90726"/>
    </reaction>
    <physiologicalReaction direction="left-to-right" evidence="10">
        <dbReference type="Rhea" id="RHEA:50253"/>
    </physiologicalReaction>
</comment>
<evidence type="ECO:0000256" key="8">
    <source>
        <dbReference type="ARBA" id="ARBA00023136"/>
    </source>
</evidence>
<feature type="transmembrane region" description="Helical" evidence="10">
    <location>
        <begin position="198"/>
        <end position="218"/>
    </location>
</feature>
<feature type="transmembrane region" description="Helical" evidence="10">
    <location>
        <begin position="262"/>
        <end position="281"/>
    </location>
</feature>
<dbReference type="GO" id="GO:0034626">
    <property type="term" value="P:fatty acid elongation, polyunsaturated fatty acid"/>
    <property type="evidence" value="ECO:0007669"/>
    <property type="project" value="TreeGrafter"/>
</dbReference>
<comment type="similarity">
    <text evidence="10">Belongs to the ELO family.</text>
</comment>
<dbReference type="EMBL" id="JAPVEA010000007">
    <property type="protein sequence ID" value="KAJ5444013.1"/>
    <property type="molecule type" value="Genomic_DNA"/>
</dbReference>
<feature type="transmembrane region" description="Helical" evidence="10">
    <location>
        <begin position="230"/>
        <end position="256"/>
    </location>
</feature>
<evidence type="ECO:0000313" key="12">
    <source>
        <dbReference type="Proteomes" id="UP001213681"/>
    </source>
</evidence>
<evidence type="ECO:0000256" key="2">
    <source>
        <dbReference type="ARBA" id="ARBA00022516"/>
    </source>
</evidence>
<keyword evidence="6 10" id="KW-1133">Transmembrane helix</keyword>
<protein>
    <recommendedName>
        <fullName evidence="10">Elongation of fatty acids protein</fullName>
        <ecNumber evidence="10">2.3.1.-</ecNumber>
    </recommendedName>
</protein>
<feature type="transmembrane region" description="Helical" evidence="10">
    <location>
        <begin position="288"/>
        <end position="306"/>
    </location>
</feature>
<keyword evidence="8 10" id="KW-0472">Membrane</keyword>
<accession>A0AAD6G1A2</accession>
<dbReference type="Proteomes" id="UP001213681">
    <property type="component" value="Unassembled WGS sequence"/>
</dbReference>
<keyword evidence="9 10" id="KW-0275">Fatty acid biosynthesis</keyword>
<evidence type="ECO:0000256" key="5">
    <source>
        <dbReference type="ARBA" id="ARBA00022832"/>
    </source>
</evidence>
<dbReference type="RefSeq" id="XP_056764093.1">
    <property type="nucleotide sequence ID" value="XM_056911267.1"/>
</dbReference>
<dbReference type="GO" id="GO:0030148">
    <property type="term" value="P:sphingolipid biosynthetic process"/>
    <property type="evidence" value="ECO:0007669"/>
    <property type="project" value="TreeGrafter"/>
</dbReference>
<keyword evidence="2 10" id="KW-0444">Lipid biosynthesis</keyword>
<sequence>MDILSAHSPIKFGFPSLKLFSLPPSQPYKPVPRPPPATPSHVLANSLFQRITIDPDLFYISLDIKFVLTFTAIYVTTVLYLNQFNASRQYRPWRFTKTSTFKALVVAHNAFLALFSAWTFCSLFTILLPLWDLAVAGAGPNYYAHVAELLCETDSSEYRGMISLIKMIINVRTLNRLIMVILLVLPISKSLWEAGGSYVGWLFYMSKFYEVVDTLVILARGKKSSTLQTYHHAGVIICGWATVLYESPLGAIGVVLNSAIHTLMYTYFTIQTLGISVPVGFKRTLTKLQLAQFFVGWIWGYTYLFMSYKVPVDVTAKRINNGSTSALDPGKPHDSTPMPDIKTGVSTSESAVSCLSDSGEAFTIIVTSIYIIPLIYLFAQFYIKAYLKQGK</sequence>
<keyword evidence="12" id="KW-1185">Reference proteome</keyword>
<comment type="caution">
    <text evidence="11">The sequence shown here is derived from an EMBL/GenBank/DDBJ whole genome shotgun (WGS) entry which is preliminary data.</text>
</comment>
<dbReference type="EC" id="2.3.1.-" evidence="10"/>
<feature type="transmembrane region" description="Helical" evidence="10">
    <location>
        <begin position="361"/>
        <end position="383"/>
    </location>
</feature>
<keyword evidence="4 10" id="KW-0812">Transmembrane</keyword>